<dbReference type="RefSeq" id="WP_369726792.1">
    <property type="nucleotide sequence ID" value="NZ_CP165734.1"/>
</dbReference>
<protein>
    <submittedName>
        <fullName evidence="1">Uncharacterized protein</fullName>
    </submittedName>
</protein>
<proteinExistence type="predicted"/>
<dbReference type="EMBL" id="CP165734">
    <property type="protein sequence ID" value="XDV61454.1"/>
    <property type="molecule type" value="Genomic_DNA"/>
</dbReference>
<reference evidence="1" key="1">
    <citation type="submission" date="2024-08" db="EMBL/GenBank/DDBJ databases">
        <authorList>
            <person name="Chaddad Z."/>
            <person name="Lamrabet M."/>
            <person name="Bouhnik O."/>
            <person name="Alami S."/>
            <person name="Wipf D."/>
            <person name="Courty P.E."/>
            <person name="Missbah El Idrissi M."/>
        </authorList>
    </citation>
    <scope>NUCLEOTIDE SEQUENCE</scope>
    <source>
        <strain evidence="1">LLZ17</strain>
    </source>
</reference>
<sequence length="103" mass="11466">MFSAFSSIDHDAIRTRTPTEAAVKRLDGIGHVLSELDLAGVRTQDDLTRMLLTLDTADKCIRAICAEFRVEAVSDRLARKAENLMVLIERARDDLTGCRMSKS</sequence>
<accession>A0AB39XV59</accession>
<gene>
    <name evidence="1" type="ORF">AB8Z38_09650</name>
</gene>
<dbReference type="AlphaFoldDB" id="A0AB39XV59"/>
<name>A0AB39XV59_9BRAD</name>
<organism evidence="1">
    <name type="scientific">Bradyrhizobium sp. LLZ17</name>
    <dbReference type="NCBI Taxonomy" id="3239388"/>
    <lineage>
        <taxon>Bacteria</taxon>
        <taxon>Pseudomonadati</taxon>
        <taxon>Pseudomonadota</taxon>
        <taxon>Alphaproteobacteria</taxon>
        <taxon>Hyphomicrobiales</taxon>
        <taxon>Nitrobacteraceae</taxon>
        <taxon>Bradyrhizobium</taxon>
    </lineage>
</organism>
<evidence type="ECO:0000313" key="1">
    <source>
        <dbReference type="EMBL" id="XDV61454.1"/>
    </source>
</evidence>